<evidence type="ECO:0000313" key="8">
    <source>
        <dbReference type="Proteomes" id="UP000198280"/>
    </source>
</evidence>
<sequence>MTLTLPGLRAFVAVARTGSFSAAARQLDVRQPTVSESVRRLEAAAGRPLLVRNRERAELTDLGRRILAHAVAAVDAADELEGLLDGASRPFTVGFLGEAAAGRTRELLDLVQAHVTGDVRLRRYDFDDPSCGLLDGHCDLAIVWPPLDAPGLGMVTVSSDRRCVALPATDPLARRSEVAPAELGGRTWVVPRTGDVAYAGFRHPSAVGVAHVAGTVPSGSLEETLELVAAGRGCALASTSTDEHYARSNVVIVPLAGDVRCTVALAWRAADRRPAVRGVAEDAARLFGGTPPGTGRAAGDEGGAAWDGCTSSTWTGR</sequence>
<feature type="region of interest" description="Disordered" evidence="5">
    <location>
        <begin position="287"/>
        <end position="317"/>
    </location>
</feature>
<dbReference type="PANTHER" id="PTHR30346">
    <property type="entry name" value="TRANSCRIPTIONAL DUAL REGULATOR HCAR-RELATED"/>
    <property type="match status" value="1"/>
</dbReference>
<dbReference type="FunFam" id="1.10.10.10:FF:000001">
    <property type="entry name" value="LysR family transcriptional regulator"/>
    <property type="match status" value="1"/>
</dbReference>
<evidence type="ECO:0000256" key="5">
    <source>
        <dbReference type="SAM" id="MobiDB-lite"/>
    </source>
</evidence>
<dbReference type="Proteomes" id="UP000198280">
    <property type="component" value="Unassembled WGS sequence"/>
</dbReference>
<dbReference type="GO" id="GO:0032993">
    <property type="term" value="C:protein-DNA complex"/>
    <property type="evidence" value="ECO:0007669"/>
    <property type="project" value="TreeGrafter"/>
</dbReference>
<evidence type="ECO:0000256" key="1">
    <source>
        <dbReference type="ARBA" id="ARBA00009437"/>
    </source>
</evidence>
<evidence type="ECO:0000256" key="4">
    <source>
        <dbReference type="ARBA" id="ARBA00023163"/>
    </source>
</evidence>
<dbReference type="InterPro" id="IPR000847">
    <property type="entry name" value="LysR_HTH_N"/>
</dbReference>
<keyword evidence="2" id="KW-0805">Transcription regulation</keyword>
<keyword evidence="4" id="KW-0804">Transcription</keyword>
<dbReference type="Gene3D" id="1.10.10.10">
    <property type="entry name" value="Winged helix-like DNA-binding domain superfamily/Winged helix DNA-binding domain"/>
    <property type="match status" value="1"/>
</dbReference>
<dbReference type="SUPFAM" id="SSF53850">
    <property type="entry name" value="Periplasmic binding protein-like II"/>
    <property type="match status" value="1"/>
</dbReference>
<feature type="domain" description="HTH lysR-type" evidence="6">
    <location>
        <begin position="1"/>
        <end position="60"/>
    </location>
</feature>
<dbReference type="RefSeq" id="WP_089225411.1">
    <property type="nucleotide sequence ID" value="NZ_FZOF01000009.1"/>
</dbReference>
<dbReference type="OrthoDB" id="3636008at2"/>
<dbReference type="InterPro" id="IPR005119">
    <property type="entry name" value="LysR_subst-bd"/>
</dbReference>
<dbReference type="AlphaFoldDB" id="A0A239I1R0"/>
<dbReference type="Pfam" id="PF00126">
    <property type="entry name" value="HTH_1"/>
    <property type="match status" value="1"/>
</dbReference>
<organism evidence="7 8">
    <name type="scientific">Actinacidiphila glaucinigra</name>
    <dbReference type="NCBI Taxonomy" id="235986"/>
    <lineage>
        <taxon>Bacteria</taxon>
        <taxon>Bacillati</taxon>
        <taxon>Actinomycetota</taxon>
        <taxon>Actinomycetes</taxon>
        <taxon>Kitasatosporales</taxon>
        <taxon>Streptomycetaceae</taxon>
        <taxon>Actinacidiphila</taxon>
    </lineage>
</organism>
<dbReference type="PANTHER" id="PTHR30346:SF0">
    <property type="entry name" value="HCA OPERON TRANSCRIPTIONAL ACTIVATOR HCAR"/>
    <property type="match status" value="1"/>
</dbReference>
<dbReference type="EMBL" id="FZOF01000009">
    <property type="protein sequence ID" value="SNS87188.1"/>
    <property type="molecule type" value="Genomic_DNA"/>
</dbReference>
<feature type="compositionally biased region" description="Low complexity" evidence="5">
    <location>
        <begin position="293"/>
        <end position="308"/>
    </location>
</feature>
<dbReference type="InterPro" id="IPR036388">
    <property type="entry name" value="WH-like_DNA-bd_sf"/>
</dbReference>
<dbReference type="GO" id="GO:0003700">
    <property type="term" value="F:DNA-binding transcription factor activity"/>
    <property type="evidence" value="ECO:0007669"/>
    <property type="project" value="InterPro"/>
</dbReference>
<comment type="similarity">
    <text evidence="1">Belongs to the LysR transcriptional regulatory family.</text>
</comment>
<dbReference type="PRINTS" id="PR00039">
    <property type="entry name" value="HTHLYSR"/>
</dbReference>
<dbReference type="SUPFAM" id="SSF46785">
    <property type="entry name" value="Winged helix' DNA-binding domain"/>
    <property type="match status" value="1"/>
</dbReference>
<reference evidence="7 8" key="1">
    <citation type="submission" date="2017-06" db="EMBL/GenBank/DDBJ databases">
        <authorList>
            <person name="Kim H.J."/>
            <person name="Triplett B.A."/>
        </authorList>
    </citation>
    <scope>NUCLEOTIDE SEQUENCE [LARGE SCALE GENOMIC DNA]</scope>
    <source>
        <strain evidence="7 8">CGMCC 4.1858</strain>
    </source>
</reference>
<keyword evidence="8" id="KW-1185">Reference proteome</keyword>
<dbReference type="Gene3D" id="3.40.190.10">
    <property type="entry name" value="Periplasmic binding protein-like II"/>
    <property type="match status" value="2"/>
</dbReference>
<protein>
    <submittedName>
        <fullName evidence="7">DNA-binding transcriptional regulator, LysR family</fullName>
    </submittedName>
</protein>
<dbReference type="GO" id="GO:0003677">
    <property type="term" value="F:DNA binding"/>
    <property type="evidence" value="ECO:0007669"/>
    <property type="project" value="UniProtKB-KW"/>
</dbReference>
<evidence type="ECO:0000256" key="3">
    <source>
        <dbReference type="ARBA" id="ARBA00023125"/>
    </source>
</evidence>
<keyword evidence="3 7" id="KW-0238">DNA-binding</keyword>
<proteinExistence type="inferred from homology"/>
<evidence type="ECO:0000256" key="2">
    <source>
        <dbReference type="ARBA" id="ARBA00023015"/>
    </source>
</evidence>
<evidence type="ECO:0000259" key="6">
    <source>
        <dbReference type="PROSITE" id="PS50931"/>
    </source>
</evidence>
<dbReference type="InterPro" id="IPR036390">
    <property type="entry name" value="WH_DNA-bd_sf"/>
</dbReference>
<name>A0A239I1R0_9ACTN</name>
<accession>A0A239I1R0</accession>
<evidence type="ECO:0000313" key="7">
    <source>
        <dbReference type="EMBL" id="SNS87188.1"/>
    </source>
</evidence>
<dbReference type="PROSITE" id="PS50931">
    <property type="entry name" value="HTH_LYSR"/>
    <property type="match status" value="1"/>
</dbReference>
<gene>
    <name evidence="7" type="ORF">SAMN05216252_109210</name>
</gene>
<dbReference type="Pfam" id="PF03466">
    <property type="entry name" value="LysR_substrate"/>
    <property type="match status" value="1"/>
</dbReference>
<dbReference type="CDD" id="cd08414">
    <property type="entry name" value="PBP2_LTTR_aromatics_like"/>
    <property type="match status" value="1"/>
</dbReference>